<accession>A0A835DL48</accession>
<dbReference type="OrthoDB" id="641149at2759"/>
<dbReference type="AlphaFoldDB" id="A0A835DL48"/>
<dbReference type="Pfam" id="PF00855">
    <property type="entry name" value="PWWP"/>
    <property type="match status" value="1"/>
</dbReference>
<reference evidence="2 3" key="1">
    <citation type="submission" date="2020-04" db="EMBL/GenBank/DDBJ databases">
        <title>Plant Genome Project.</title>
        <authorList>
            <person name="Zhang R.-G."/>
        </authorList>
    </citation>
    <scope>NUCLEOTIDE SEQUENCE [LARGE SCALE GENOMIC DNA]</scope>
    <source>
        <strain evidence="2">YNK0</strain>
        <tissue evidence="2">Leaf</tissue>
    </source>
</reference>
<keyword evidence="3" id="KW-1185">Reference proteome</keyword>
<dbReference type="SUPFAM" id="SSF63748">
    <property type="entry name" value="Tudor/PWWP/MBT"/>
    <property type="match status" value="1"/>
</dbReference>
<comment type="caution">
    <text evidence="2">The sequence shown here is derived from an EMBL/GenBank/DDBJ whole genome shotgun (WGS) entry which is preliminary data.</text>
</comment>
<dbReference type="InterPro" id="IPR000313">
    <property type="entry name" value="PWWP_dom"/>
</dbReference>
<proteinExistence type="predicted"/>
<dbReference type="OMA" id="AMEMEDM"/>
<gene>
    <name evidence="2" type="ORF">HHK36_009590</name>
</gene>
<organism evidence="2 3">
    <name type="scientific">Tetracentron sinense</name>
    <name type="common">Spur-leaf</name>
    <dbReference type="NCBI Taxonomy" id="13715"/>
    <lineage>
        <taxon>Eukaryota</taxon>
        <taxon>Viridiplantae</taxon>
        <taxon>Streptophyta</taxon>
        <taxon>Embryophyta</taxon>
        <taxon>Tracheophyta</taxon>
        <taxon>Spermatophyta</taxon>
        <taxon>Magnoliopsida</taxon>
        <taxon>Trochodendrales</taxon>
        <taxon>Trochodendraceae</taxon>
        <taxon>Tetracentron</taxon>
    </lineage>
</organism>
<name>A0A835DL48_TETSI</name>
<evidence type="ECO:0000313" key="3">
    <source>
        <dbReference type="Proteomes" id="UP000655225"/>
    </source>
</evidence>
<evidence type="ECO:0000313" key="2">
    <source>
        <dbReference type="EMBL" id="KAF8404702.1"/>
    </source>
</evidence>
<dbReference type="Gene3D" id="2.30.30.140">
    <property type="match status" value="1"/>
</dbReference>
<evidence type="ECO:0000259" key="1">
    <source>
        <dbReference type="PROSITE" id="PS50812"/>
    </source>
</evidence>
<protein>
    <recommendedName>
        <fullName evidence="1">PWWP domain-containing protein</fullName>
    </recommendedName>
</protein>
<dbReference type="EMBL" id="JABCRI010000006">
    <property type="protein sequence ID" value="KAF8404702.1"/>
    <property type="molecule type" value="Genomic_DNA"/>
</dbReference>
<sequence length="134" mass="15373">MEGKCLTTKRNYLNKDGGKESMVDQLRGEVMLGDVVWVRLGGCSWWPAQVVEENTVSLKIKPNNRSVGDVLVRLYGSYDYLYADLMKCRSDFENVNVKFSSTFVPQTSLILKQNNDSYVETFQKALEQIEEARF</sequence>
<dbReference type="PROSITE" id="PS50812">
    <property type="entry name" value="PWWP"/>
    <property type="match status" value="1"/>
</dbReference>
<feature type="domain" description="PWWP" evidence="1">
    <location>
        <begin position="32"/>
        <end position="94"/>
    </location>
</feature>
<dbReference type="Proteomes" id="UP000655225">
    <property type="component" value="Unassembled WGS sequence"/>
</dbReference>